<proteinExistence type="predicted"/>
<dbReference type="EMBL" id="LR899974">
    <property type="protein sequence ID" value="CAD7243569.1"/>
    <property type="molecule type" value="Genomic_DNA"/>
</dbReference>
<dbReference type="Proteomes" id="UP000677054">
    <property type="component" value="Unassembled WGS sequence"/>
</dbReference>
<protein>
    <submittedName>
        <fullName evidence="1">Uncharacterized protein</fullName>
    </submittedName>
</protein>
<accession>A0A7R8X4D1</accession>
<evidence type="ECO:0000313" key="1">
    <source>
        <dbReference type="EMBL" id="CAD7243569.1"/>
    </source>
</evidence>
<name>A0A7R8X4D1_9CRUS</name>
<dbReference type="EMBL" id="CAJPEV010000457">
    <property type="protein sequence ID" value="CAG0885479.1"/>
    <property type="molecule type" value="Genomic_DNA"/>
</dbReference>
<organism evidence="1">
    <name type="scientific">Darwinula stevensoni</name>
    <dbReference type="NCBI Taxonomy" id="69355"/>
    <lineage>
        <taxon>Eukaryota</taxon>
        <taxon>Metazoa</taxon>
        <taxon>Ecdysozoa</taxon>
        <taxon>Arthropoda</taxon>
        <taxon>Crustacea</taxon>
        <taxon>Oligostraca</taxon>
        <taxon>Ostracoda</taxon>
        <taxon>Podocopa</taxon>
        <taxon>Podocopida</taxon>
        <taxon>Darwinulocopina</taxon>
        <taxon>Darwinuloidea</taxon>
        <taxon>Darwinulidae</taxon>
        <taxon>Darwinula</taxon>
    </lineage>
</organism>
<reference evidence="1" key="1">
    <citation type="submission" date="2020-11" db="EMBL/GenBank/DDBJ databases">
        <authorList>
            <person name="Tran Van P."/>
        </authorList>
    </citation>
    <scope>NUCLEOTIDE SEQUENCE</scope>
</reference>
<gene>
    <name evidence="1" type="ORF">DSTB1V02_LOCUS3485</name>
</gene>
<sequence>MTIHKGGFQARPKGDMTLTMEDFFRGKHEDKYDLVEMVVSLKQDIMQLRGQVEHLQQSMGTASSIAPAGMEKVDPGVNRNVSKPRNEPDTFSGQGAAKDLIEYFKSNPTAQSIRVELRNSAEFPEITVCPVNAVNSTADQIRIRRLNLSSDSAFKWDKEDVFDVSYWEDLDFLTLKNLYNILDYCYVGSERCMPDFTIGDWTWINDSLILETSEAWNIRPSGQTFFVTKENSYIVNLSVKDYSLLPSGSKCNADRNYDYQKCLDAALGDKLSKDAPCFIPSLLPRKREQPDMERQCNTSDEVNNLGAYYADLQRSFQPECQMKCKRMAYNVIPMQVSTSTQGSIPGLVQFIIPSAEEVPFTETWNIRPSGQTFFVTKENSYIVNLSVKDYSLLPSGSKCNADRNYDYQKCLDAALGDKLSKEAPCFIPSLLPRKREQPNMERQCNTSDEVNNLGAYYADLQRSFQPECQMKCKRMAYNVIPMQVSTSTQGSIPGLVQFIIPSAERPDRLLTPTTSIPIKSLGVLLSIVRQPRPPASLI</sequence>
<keyword evidence="2" id="KW-1185">Reference proteome</keyword>
<evidence type="ECO:0000313" key="2">
    <source>
        <dbReference type="Proteomes" id="UP000677054"/>
    </source>
</evidence>
<dbReference type="AlphaFoldDB" id="A0A7R8X4D1"/>